<sequence>MKKFYSLVILFSFLLMSAHAAFVSRTTLLMRVDGITDSAKKSRTISKITDTRPGKPSEIKSVKLNIIPFKPTIRTIPASSSQIAKNASSTDSKILSNVKIYPNPVADHLNLSYFVNKDSNVIIKIMDILGNEVTTLLSQRLAAGEQINSFPISSSLNSGYYFVRIIVGGETIVKRISVL</sequence>
<dbReference type="InterPro" id="IPR026444">
    <property type="entry name" value="Secre_tail"/>
</dbReference>
<name>A0ABW4ZS35_9SPHI</name>
<feature type="chain" id="PRO_5045929846" evidence="1">
    <location>
        <begin position="21"/>
        <end position="179"/>
    </location>
</feature>
<accession>A0ABW4ZS35</accession>
<organism evidence="3 4">
    <name type="scientific">Paradesertivirga mongoliensis</name>
    <dbReference type="NCBI Taxonomy" id="2100740"/>
    <lineage>
        <taxon>Bacteria</taxon>
        <taxon>Pseudomonadati</taxon>
        <taxon>Bacteroidota</taxon>
        <taxon>Sphingobacteriia</taxon>
        <taxon>Sphingobacteriales</taxon>
        <taxon>Sphingobacteriaceae</taxon>
        <taxon>Paradesertivirga</taxon>
    </lineage>
</organism>
<evidence type="ECO:0000313" key="3">
    <source>
        <dbReference type="EMBL" id="MFD2164491.1"/>
    </source>
</evidence>
<keyword evidence="4" id="KW-1185">Reference proteome</keyword>
<dbReference type="EMBL" id="JBHUHZ010000004">
    <property type="protein sequence ID" value="MFD2164491.1"/>
    <property type="molecule type" value="Genomic_DNA"/>
</dbReference>
<reference evidence="4" key="1">
    <citation type="journal article" date="2019" name="Int. J. Syst. Evol. Microbiol.">
        <title>The Global Catalogue of Microorganisms (GCM) 10K type strain sequencing project: providing services to taxonomists for standard genome sequencing and annotation.</title>
        <authorList>
            <consortium name="The Broad Institute Genomics Platform"/>
            <consortium name="The Broad Institute Genome Sequencing Center for Infectious Disease"/>
            <person name="Wu L."/>
            <person name="Ma J."/>
        </authorList>
    </citation>
    <scope>NUCLEOTIDE SEQUENCE [LARGE SCALE GENOMIC DNA]</scope>
    <source>
        <strain evidence="4">KCTC 42217</strain>
    </source>
</reference>
<feature type="domain" description="Secretion system C-terminal sorting" evidence="2">
    <location>
        <begin position="100"/>
        <end position="177"/>
    </location>
</feature>
<dbReference type="Proteomes" id="UP001597387">
    <property type="component" value="Unassembled WGS sequence"/>
</dbReference>
<comment type="caution">
    <text evidence="3">The sequence shown here is derived from an EMBL/GenBank/DDBJ whole genome shotgun (WGS) entry which is preliminary data.</text>
</comment>
<keyword evidence="1" id="KW-0732">Signal</keyword>
<gene>
    <name evidence="3" type="ORF">ACFSJU_18950</name>
</gene>
<proteinExistence type="predicted"/>
<dbReference type="RefSeq" id="WP_255901970.1">
    <property type="nucleotide sequence ID" value="NZ_JAFMZO010000002.1"/>
</dbReference>
<evidence type="ECO:0000256" key="1">
    <source>
        <dbReference type="SAM" id="SignalP"/>
    </source>
</evidence>
<protein>
    <submittedName>
        <fullName evidence="3">T9SS type A sorting domain-containing protein</fullName>
    </submittedName>
</protein>
<evidence type="ECO:0000259" key="2">
    <source>
        <dbReference type="Pfam" id="PF18962"/>
    </source>
</evidence>
<feature type="signal peptide" evidence="1">
    <location>
        <begin position="1"/>
        <end position="20"/>
    </location>
</feature>
<dbReference type="Pfam" id="PF18962">
    <property type="entry name" value="Por_Secre_tail"/>
    <property type="match status" value="1"/>
</dbReference>
<dbReference type="NCBIfam" id="TIGR04183">
    <property type="entry name" value="Por_Secre_tail"/>
    <property type="match status" value="1"/>
</dbReference>
<evidence type="ECO:0000313" key="4">
    <source>
        <dbReference type="Proteomes" id="UP001597387"/>
    </source>
</evidence>